<dbReference type="InterPro" id="IPR029033">
    <property type="entry name" value="His_PPase_superfam"/>
</dbReference>
<dbReference type="Proteomes" id="UP000239388">
    <property type="component" value="Unassembled WGS sequence"/>
</dbReference>
<reference evidence="4 5" key="1">
    <citation type="submission" date="2018-02" db="EMBL/GenBank/DDBJ databases">
        <title>Comparative genomes isolates from brazilian mangrove.</title>
        <authorList>
            <person name="Araujo J.E."/>
            <person name="Taketani R.G."/>
            <person name="Silva M.C.P."/>
            <person name="Loureco M.V."/>
            <person name="Andreote F.D."/>
        </authorList>
    </citation>
    <scope>NUCLEOTIDE SEQUENCE [LARGE SCALE GENOMIC DNA]</scope>
    <source>
        <strain evidence="2 5">NAP PRIS-MGV</strain>
        <strain evidence="3 4">Nap-Phe MGV</strain>
    </source>
</reference>
<proteinExistence type="predicted"/>
<dbReference type="EMBL" id="PUHZ01000005">
    <property type="protein sequence ID" value="PQO47155.1"/>
    <property type="molecule type" value="Genomic_DNA"/>
</dbReference>
<dbReference type="GO" id="GO:0016791">
    <property type="term" value="F:phosphatase activity"/>
    <property type="evidence" value="ECO:0007669"/>
    <property type="project" value="TreeGrafter"/>
</dbReference>
<dbReference type="SUPFAM" id="SSF53254">
    <property type="entry name" value="Phosphoglycerate mutase-like"/>
    <property type="match status" value="1"/>
</dbReference>
<dbReference type="Proteomes" id="UP000237819">
    <property type="component" value="Unassembled WGS sequence"/>
</dbReference>
<dbReference type="InterPro" id="IPR013078">
    <property type="entry name" value="His_Pase_superF_clade-1"/>
</dbReference>
<dbReference type="EMBL" id="PUIB01000032">
    <property type="protein sequence ID" value="PQO26276.1"/>
    <property type="molecule type" value="Genomic_DNA"/>
</dbReference>
<evidence type="ECO:0000313" key="3">
    <source>
        <dbReference type="EMBL" id="PQO47155.1"/>
    </source>
</evidence>
<organism evidence="3 4">
    <name type="scientific">Blastopirellula marina</name>
    <dbReference type="NCBI Taxonomy" id="124"/>
    <lineage>
        <taxon>Bacteria</taxon>
        <taxon>Pseudomonadati</taxon>
        <taxon>Planctomycetota</taxon>
        <taxon>Planctomycetia</taxon>
        <taxon>Pirellulales</taxon>
        <taxon>Pirellulaceae</taxon>
        <taxon>Blastopirellula</taxon>
    </lineage>
</organism>
<evidence type="ECO:0000256" key="1">
    <source>
        <dbReference type="PIRSR" id="PIRSR613078-3"/>
    </source>
</evidence>
<gene>
    <name evidence="3" type="ORF">C5Y93_03695</name>
    <name evidence="2" type="ORF">C5Y98_31005</name>
</gene>
<evidence type="ECO:0000313" key="2">
    <source>
        <dbReference type="EMBL" id="PQO26276.1"/>
    </source>
</evidence>
<feature type="site" description="Transition state stabilizer" evidence="1">
    <location>
        <position position="161"/>
    </location>
</feature>
<dbReference type="CDD" id="cd07067">
    <property type="entry name" value="HP_PGM_like"/>
    <property type="match status" value="1"/>
</dbReference>
<dbReference type="InterPro" id="IPR050275">
    <property type="entry name" value="PGM_Phosphatase"/>
</dbReference>
<dbReference type="OrthoDB" id="9782128at2"/>
<sequence length="224" mass="25057">MPADSEKITTWMYLIRHGATANNVSRPPVLQGCGINGPLIDIGLRQAEETAQFLTRTPLAAIYSSPLLRAMQTAEKIAAGRDLTIQTSDLLKEVDVGRWEGKDWGWIEANDPEAYRLHHTSPADHGYPEGESLKQVHARVVPELSRILESHEQQHIAVVAHNVVIRAMIAHLLELPLDHVGHIHHDNCGITLIRRRYGKTRLISSNSIFHLTSETPRTHSGETY</sequence>
<name>A0A2S8GRU7_9BACT</name>
<accession>A0A2S8GRU7</accession>
<evidence type="ECO:0000313" key="4">
    <source>
        <dbReference type="Proteomes" id="UP000237819"/>
    </source>
</evidence>
<dbReference type="GO" id="GO:0005737">
    <property type="term" value="C:cytoplasm"/>
    <property type="evidence" value="ECO:0007669"/>
    <property type="project" value="TreeGrafter"/>
</dbReference>
<dbReference type="PANTHER" id="PTHR48100">
    <property type="entry name" value="BROAD-SPECIFICITY PHOSPHATASE YOR283W-RELATED"/>
    <property type="match status" value="1"/>
</dbReference>
<dbReference type="AlphaFoldDB" id="A0A2S8GRU7"/>
<evidence type="ECO:0000313" key="5">
    <source>
        <dbReference type="Proteomes" id="UP000239388"/>
    </source>
</evidence>
<dbReference type="SMART" id="SM00855">
    <property type="entry name" value="PGAM"/>
    <property type="match status" value="1"/>
</dbReference>
<comment type="caution">
    <text evidence="3">The sequence shown here is derived from an EMBL/GenBank/DDBJ whole genome shotgun (WGS) entry which is preliminary data.</text>
</comment>
<protein>
    <recommendedName>
        <fullName evidence="6">Histidine phosphatase family protein</fullName>
    </recommendedName>
</protein>
<evidence type="ECO:0008006" key="6">
    <source>
        <dbReference type="Google" id="ProtNLM"/>
    </source>
</evidence>
<dbReference type="RefSeq" id="WP_105334043.1">
    <property type="nucleotide sequence ID" value="NZ_PUHZ01000005.1"/>
</dbReference>
<dbReference type="Pfam" id="PF00300">
    <property type="entry name" value="His_Phos_1"/>
    <property type="match status" value="1"/>
</dbReference>
<dbReference type="PANTHER" id="PTHR48100:SF1">
    <property type="entry name" value="HISTIDINE PHOSPHATASE FAMILY PROTEIN-RELATED"/>
    <property type="match status" value="1"/>
</dbReference>
<dbReference type="Gene3D" id="3.40.50.1240">
    <property type="entry name" value="Phosphoglycerate mutase-like"/>
    <property type="match status" value="1"/>
</dbReference>